<dbReference type="PANTHER" id="PTHR34853:SF1">
    <property type="entry name" value="LIPASE 5"/>
    <property type="match status" value="1"/>
</dbReference>
<dbReference type="Pfam" id="PF12146">
    <property type="entry name" value="Hydrolase_4"/>
    <property type="match status" value="1"/>
</dbReference>
<dbReference type="InterPro" id="IPR029058">
    <property type="entry name" value="AB_hydrolase_fold"/>
</dbReference>
<keyword evidence="1" id="KW-0732">Signal</keyword>
<dbReference type="Proteomes" id="UP000799770">
    <property type="component" value="Unassembled WGS sequence"/>
</dbReference>
<keyword evidence="4" id="KW-1185">Reference proteome</keyword>
<dbReference type="InterPro" id="IPR005152">
    <property type="entry name" value="Lipase_secreted"/>
</dbReference>
<feature type="chain" id="PRO_5025372267" evidence="1">
    <location>
        <begin position="22"/>
        <end position="477"/>
    </location>
</feature>
<protein>
    <submittedName>
        <fullName evidence="3">Alpha/Beta hydrolase protein</fullName>
    </submittedName>
</protein>
<evidence type="ECO:0000259" key="2">
    <source>
        <dbReference type="Pfam" id="PF12146"/>
    </source>
</evidence>
<name>A0A6A5ZED4_9PLEO</name>
<evidence type="ECO:0000256" key="1">
    <source>
        <dbReference type="SAM" id="SignalP"/>
    </source>
</evidence>
<accession>A0A6A5ZED4</accession>
<gene>
    <name evidence="3" type="ORF">BDV96DRAFT_543493</name>
</gene>
<evidence type="ECO:0000313" key="3">
    <source>
        <dbReference type="EMBL" id="KAF2117087.1"/>
    </source>
</evidence>
<reference evidence="3" key="1">
    <citation type="journal article" date="2020" name="Stud. Mycol.">
        <title>101 Dothideomycetes genomes: a test case for predicting lifestyles and emergence of pathogens.</title>
        <authorList>
            <person name="Haridas S."/>
            <person name="Albert R."/>
            <person name="Binder M."/>
            <person name="Bloem J."/>
            <person name="Labutti K."/>
            <person name="Salamov A."/>
            <person name="Andreopoulos B."/>
            <person name="Baker S."/>
            <person name="Barry K."/>
            <person name="Bills G."/>
            <person name="Bluhm B."/>
            <person name="Cannon C."/>
            <person name="Castanera R."/>
            <person name="Culley D."/>
            <person name="Daum C."/>
            <person name="Ezra D."/>
            <person name="Gonzalez J."/>
            <person name="Henrissat B."/>
            <person name="Kuo A."/>
            <person name="Liang C."/>
            <person name="Lipzen A."/>
            <person name="Lutzoni F."/>
            <person name="Magnuson J."/>
            <person name="Mondo S."/>
            <person name="Nolan M."/>
            <person name="Ohm R."/>
            <person name="Pangilinan J."/>
            <person name="Park H.-J."/>
            <person name="Ramirez L."/>
            <person name="Alfaro M."/>
            <person name="Sun H."/>
            <person name="Tritt A."/>
            <person name="Yoshinaga Y."/>
            <person name="Zwiers L.-H."/>
            <person name="Turgeon B."/>
            <person name="Goodwin S."/>
            <person name="Spatafora J."/>
            <person name="Crous P."/>
            <person name="Grigoriev I."/>
        </authorList>
    </citation>
    <scope>NUCLEOTIDE SEQUENCE</scope>
    <source>
        <strain evidence="3">CBS 627.86</strain>
    </source>
</reference>
<sequence length="477" mass="51993">MAYVIMHFSLLVAVSFGVARAQQYAIHAQPNTFNSSFTLSASHRQLYNLSTLLSKNVEVALNYERSNWALGSIDDDGFYDAPSVTNSTPAGTLLRVEEVTDTSYYTIAPNLAMSRILYVTETLNGSMVPASAYVLWPWHAKSFSDSSLNVSGVPVVAWAHGTSGVYGECAPSHIRNLWYQFSAPYILALQGYAVVAPDYAGLGVNQTLEGDDVIHQYMAGPAHANDLFYAVEAARKAFSDLSKQFVVMGHSQGGLAAWSAAERQARKPVEGYLGAIAASPTTDIMQIFQAAPAAQIALAWRIGQGLSTIFPDFQLSEWLTGEGVRRVELMKELGGCNSVETQLFPPVKADLSRNQYFQRFSEVTSAGRKPISGPMLVMQGEDDPVVDAGVTASTVNDTCSAYSDSQIQYASFGGATHVPVLNAGQQLWLKFIEERFMGIDVGKGCSTTTFSPLRPLDAYQKDLEHYLQLAMEWYTVA</sequence>
<keyword evidence="3" id="KW-0378">Hydrolase</keyword>
<dbReference type="GO" id="GO:0004806">
    <property type="term" value="F:triacylglycerol lipase activity"/>
    <property type="evidence" value="ECO:0007669"/>
    <property type="project" value="InterPro"/>
</dbReference>
<dbReference type="InterPro" id="IPR022742">
    <property type="entry name" value="Hydrolase_4"/>
</dbReference>
<dbReference type="EMBL" id="ML977319">
    <property type="protein sequence ID" value="KAF2117087.1"/>
    <property type="molecule type" value="Genomic_DNA"/>
</dbReference>
<dbReference type="GO" id="GO:0016042">
    <property type="term" value="P:lipid catabolic process"/>
    <property type="evidence" value="ECO:0007669"/>
    <property type="project" value="InterPro"/>
</dbReference>
<dbReference type="Gene3D" id="3.40.50.1820">
    <property type="entry name" value="alpha/beta hydrolase"/>
    <property type="match status" value="2"/>
</dbReference>
<dbReference type="SUPFAM" id="SSF53474">
    <property type="entry name" value="alpha/beta-Hydrolases"/>
    <property type="match status" value="1"/>
</dbReference>
<dbReference type="AlphaFoldDB" id="A0A6A5ZED4"/>
<organism evidence="3 4">
    <name type="scientific">Lophiotrema nucula</name>
    <dbReference type="NCBI Taxonomy" id="690887"/>
    <lineage>
        <taxon>Eukaryota</taxon>
        <taxon>Fungi</taxon>
        <taxon>Dikarya</taxon>
        <taxon>Ascomycota</taxon>
        <taxon>Pezizomycotina</taxon>
        <taxon>Dothideomycetes</taxon>
        <taxon>Pleosporomycetidae</taxon>
        <taxon>Pleosporales</taxon>
        <taxon>Lophiotremataceae</taxon>
        <taxon>Lophiotrema</taxon>
    </lineage>
</organism>
<dbReference type="PANTHER" id="PTHR34853">
    <property type="match status" value="1"/>
</dbReference>
<evidence type="ECO:0000313" key="4">
    <source>
        <dbReference type="Proteomes" id="UP000799770"/>
    </source>
</evidence>
<feature type="domain" description="Serine aminopeptidase S33" evidence="2">
    <location>
        <begin position="186"/>
        <end position="398"/>
    </location>
</feature>
<feature type="signal peptide" evidence="1">
    <location>
        <begin position="1"/>
        <end position="21"/>
    </location>
</feature>
<proteinExistence type="predicted"/>
<dbReference type="OrthoDB" id="5382058at2759"/>